<sequence length="149" mass="16264">MSAGFVSYLPMSSVEKKYQLDSETKNSSGLPSAIQIYVCAWVLVLLIIQLPFEYIDGKPVPTIVFGGRLMPFRAFIAAVAIAFSGSFGAICLHKINPKFARFCRSLGVASTATALAILIWVSVLPWFDTLFTATNSVGDLFLFWVQGNS</sequence>
<organism evidence="2 3">
    <name type="scientific">Protea cynaroides</name>
    <dbReference type="NCBI Taxonomy" id="273540"/>
    <lineage>
        <taxon>Eukaryota</taxon>
        <taxon>Viridiplantae</taxon>
        <taxon>Streptophyta</taxon>
        <taxon>Embryophyta</taxon>
        <taxon>Tracheophyta</taxon>
        <taxon>Spermatophyta</taxon>
        <taxon>Magnoliopsida</taxon>
        <taxon>Proteales</taxon>
        <taxon>Proteaceae</taxon>
        <taxon>Protea</taxon>
    </lineage>
</organism>
<protein>
    <submittedName>
        <fullName evidence="2">Uncharacterized protein</fullName>
    </submittedName>
</protein>
<keyword evidence="1" id="KW-0812">Transmembrane</keyword>
<dbReference type="Proteomes" id="UP001141806">
    <property type="component" value="Unassembled WGS sequence"/>
</dbReference>
<keyword evidence="1" id="KW-1133">Transmembrane helix</keyword>
<evidence type="ECO:0000313" key="3">
    <source>
        <dbReference type="Proteomes" id="UP001141806"/>
    </source>
</evidence>
<accession>A0A9Q0QU09</accession>
<gene>
    <name evidence="2" type="ORF">NE237_005169</name>
</gene>
<feature type="transmembrane region" description="Helical" evidence="1">
    <location>
        <begin position="105"/>
        <end position="127"/>
    </location>
</feature>
<evidence type="ECO:0000313" key="2">
    <source>
        <dbReference type="EMBL" id="KAJ4972070.1"/>
    </source>
</evidence>
<dbReference type="OrthoDB" id="1716910at2759"/>
<dbReference type="AlphaFoldDB" id="A0A9Q0QU09"/>
<proteinExistence type="predicted"/>
<name>A0A9Q0QU09_9MAGN</name>
<feature type="transmembrane region" description="Helical" evidence="1">
    <location>
        <begin position="72"/>
        <end position="93"/>
    </location>
</feature>
<keyword evidence="1" id="KW-0472">Membrane</keyword>
<feature type="transmembrane region" description="Helical" evidence="1">
    <location>
        <begin position="34"/>
        <end position="52"/>
    </location>
</feature>
<dbReference type="EMBL" id="JAMYWD010000005">
    <property type="protein sequence ID" value="KAJ4972070.1"/>
    <property type="molecule type" value="Genomic_DNA"/>
</dbReference>
<comment type="caution">
    <text evidence="2">The sequence shown here is derived from an EMBL/GenBank/DDBJ whole genome shotgun (WGS) entry which is preliminary data.</text>
</comment>
<reference evidence="2" key="1">
    <citation type="journal article" date="2023" name="Plant J.">
        <title>The genome of the king protea, Protea cynaroides.</title>
        <authorList>
            <person name="Chang J."/>
            <person name="Duong T.A."/>
            <person name="Schoeman C."/>
            <person name="Ma X."/>
            <person name="Roodt D."/>
            <person name="Barker N."/>
            <person name="Li Z."/>
            <person name="Van de Peer Y."/>
            <person name="Mizrachi E."/>
        </authorList>
    </citation>
    <scope>NUCLEOTIDE SEQUENCE</scope>
    <source>
        <tissue evidence="2">Young leaves</tissue>
    </source>
</reference>
<keyword evidence="3" id="KW-1185">Reference proteome</keyword>
<evidence type="ECO:0000256" key="1">
    <source>
        <dbReference type="SAM" id="Phobius"/>
    </source>
</evidence>